<keyword evidence="5 6" id="KW-0931">ER-Golgi transport</keyword>
<dbReference type="GO" id="GO:0016192">
    <property type="term" value="P:vesicle-mediated transport"/>
    <property type="evidence" value="ECO:0007669"/>
    <property type="project" value="UniProtKB-KW"/>
</dbReference>
<dbReference type="Proteomes" id="UP000504606">
    <property type="component" value="Unplaced"/>
</dbReference>
<feature type="compositionally biased region" description="Polar residues" evidence="7">
    <location>
        <begin position="700"/>
        <end position="719"/>
    </location>
</feature>
<comment type="subcellular location">
    <subcellularLocation>
        <location evidence="1">Endoplasmic reticulum</location>
    </subcellularLocation>
    <subcellularLocation>
        <location evidence="6">Golgi apparatus membrane</location>
    </subcellularLocation>
</comment>
<feature type="compositionally biased region" description="Basic and acidic residues" evidence="7">
    <location>
        <begin position="790"/>
        <end position="845"/>
    </location>
</feature>
<feature type="compositionally biased region" description="Polar residues" evidence="7">
    <location>
        <begin position="1856"/>
        <end position="1871"/>
    </location>
</feature>
<keyword evidence="10" id="KW-1185">Reference proteome</keyword>
<dbReference type="PANTHER" id="PTHR13402:SF6">
    <property type="entry name" value="SECRETORY 16, ISOFORM I"/>
    <property type="match status" value="1"/>
</dbReference>
<dbReference type="GeneID" id="113215394"/>
<feature type="domain" description="Sec16 central conserved" evidence="9">
    <location>
        <begin position="1243"/>
        <end position="1320"/>
    </location>
</feature>
<feature type="compositionally biased region" description="Polar residues" evidence="7">
    <location>
        <begin position="1692"/>
        <end position="1731"/>
    </location>
</feature>
<feature type="compositionally biased region" description="Polar residues" evidence="7">
    <location>
        <begin position="59"/>
        <end position="68"/>
    </location>
</feature>
<reference evidence="11" key="1">
    <citation type="submission" date="2025-08" db="UniProtKB">
        <authorList>
            <consortium name="RefSeq"/>
        </authorList>
    </citation>
    <scope>IDENTIFICATION</scope>
</reference>
<keyword evidence="6" id="KW-0333">Golgi apparatus</keyword>
<feature type="compositionally biased region" description="Polar residues" evidence="7">
    <location>
        <begin position="2106"/>
        <end position="2118"/>
    </location>
</feature>
<evidence type="ECO:0000256" key="5">
    <source>
        <dbReference type="ARBA" id="ARBA00022892"/>
    </source>
</evidence>
<feature type="compositionally biased region" description="Polar residues" evidence="7">
    <location>
        <begin position="1138"/>
        <end position="1150"/>
    </location>
</feature>
<feature type="compositionally biased region" description="Low complexity" evidence="7">
    <location>
        <begin position="1732"/>
        <end position="1741"/>
    </location>
</feature>
<dbReference type="RefSeq" id="XP_052130597.1">
    <property type="nucleotide sequence ID" value="XM_052274637.1"/>
</dbReference>
<feature type="compositionally biased region" description="Polar residues" evidence="7">
    <location>
        <begin position="525"/>
        <end position="536"/>
    </location>
</feature>
<name>A0A9C6X7N8_FRAOC</name>
<keyword evidence="6" id="KW-0653">Protein transport</keyword>
<feature type="region of interest" description="Disordered" evidence="7">
    <location>
        <begin position="748"/>
        <end position="937"/>
    </location>
</feature>
<feature type="region of interest" description="Disordered" evidence="7">
    <location>
        <begin position="353"/>
        <end position="444"/>
    </location>
</feature>
<dbReference type="GO" id="GO:0070971">
    <property type="term" value="C:endoplasmic reticulum exit site"/>
    <property type="evidence" value="ECO:0007669"/>
    <property type="project" value="TreeGrafter"/>
</dbReference>
<accession>A0A9C6X7N8</accession>
<feature type="compositionally biased region" description="Low complexity" evidence="7">
    <location>
        <begin position="373"/>
        <end position="391"/>
    </location>
</feature>
<gene>
    <name evidence="11" type="primary">LOC113215394</name>
</gene>
<feature type="compositionally biased region" description="Low complexity" evidence="7">
    <location>
        <begin position="252"/>
        <end position="267"/>
    </location>
</feature>
<keyword evidence="3 6" id="KW-0813">Transport</keyword>
<feature type="compositionally biased region" description="Acidic residues" evidence="7">
    <location>
        <begin position="624"/>
        <end position="636"/>
    </location>
</feature>
<proteinExistence type="inferred from homology"/>
<dbReference type="OrthoDB" id="8918678at2759"/>
<feature type="compositionally biased region" description="Polar residues" evidence="7">
    <location>
        <begin position="1759"/>
        <end position="1775"/>
    </location>
</feature>
<comment type="similarity">
    <text evidence="2 6">Belongs to the SEC16 family.</text>
</comment>
<dbReference type="GO" id="GO:0000139">
    <property type="term" value="C:Golgi membrane"/>
    <property type="evidence" value="ECO:0007669"/>
    <property type="project" value="UniProtKB-SubCell"/>
</dbReference>
<protein>
    <recommendedName>
        <fullName evidence="6">Protein transport protein sec16</fullName>
    </recommendedName>
</protein>
<dbReference type="CDD" id="cd09233">
    <property type="entry name" value="ACE1-Sec16-like"/>
    <property type="match status" value="1"/>
</dbReference>
<feature type="compositionally biased region" description="Polar residues" evidence="7">
    <location>
        <begin position="76"/>
        <end position="110"/>
    </location>
</feature>
<evidence type="ECO:0000256" key="7">
    <source>
        <dbReference type="SAM" id="MobiDB-lite"/>
    </source>
</evidence>
<evidence type="ECO:0000313" key="10">
    <source>
        <dbReference type="Proteomes" id="UP000504606"/>
    </source>
</evidence>
<dbReference type="Pfam" id="PF12931">
    <property type="entry name" value="TPR_Sec16"/>
    <property type="match status" value="1"/>
</dbReference>
<feature type="region of interest" description="Disordered" evidence="7">
    <location>
        <begin position="2007"/>
        <end position="2029"/>
    </location>
</feature>
<feature type="compositionally biased region" description="Low complexity" evidence="7">
    <location>
        <begin position="1837"/>
        <end position="1855"/>
    </location>
</feature>
<feature type="region of interest" description="Disordered" evidence="7">
    <location>
        <begin position="505"/>
        <end position="536"/>
    </location>
</feature>
<feature type="compositionally biased region" description="Polar residues" evidence="7">
    <location>
        <begin position="1159"/>
        <end position="1187"/>
    </location>
</feature>
<feature type="compositionally biased region" description="Basic and acidic residues" evidence="7">
    <location>
        <begin position="855"/>
        <end position="920"/>
    </location>
</feature>
<feature type="compositionally biased region" description="Low complexity" evidence="7">
    <location>
        <begin position="1343"/>
        <end position="1372"/>
    </location>
</feature>
<dbReference type="GO" id="GO:0015031">
    <property type="term" value="P:protein transport"/>
    <property type="evidence" value="ECO:0007669"/>
    <property type="project" value="UniProtKB-KW"/>
</dbReference>
<feature type="compositionally biased region" description="Acidic residues" evidence="7">
    <location>
        <begin position="921"/>
        <end position="930"/>
    </location>
</feature>
<feature type="compositionally biased region" description="Low complexity" evidence="7">
    <location>
        <begin position="24"/>
        <end position="58"/>
    </location>
</feature>
<evidence type="ECO:0000259" key="8">
    <source>
        <dbReference type="Pfam" id="PF12931"/>
    </source>
</evidence>
<feature type="compositionally biased region" description="Polar residues" evidence="7">
    <location>
        <begin position="1784"/>
        <end position="1817"/>
    </location>
</feature>
<feature type="compositionally biased region" description="Low complexity" evidence="7">
    <location>
        <begin position="2068"/>
        <end position="2079"/>
    </location>
</feature>
<feature type="region of interest" description="Disordered" evidence="7">
    <location>
        <begin position="1"/>
        <end position="110"/>
    </location>
</feature>
<feature type="region of interest" description="Disordered" evidence="7">
    <location>
        <begin position="2046"/>
        <end position="2126"/>
    </location>
</feature>
<feature type="compositionally biased region" description="Polar residues" evidence="7">
    <location>
        <begin position="2080"/>
        <end position="2097"/>
    </location>
</feature>
<evidence type="ECO:0000256" key="2">
    <source>
        <dbReference type="ARBA" id="ARBA00005927"/>
    </source>
</evidence>
<feature type="compositionally biased region" description="Polar residues" evidence="7">
    <location>
        <begin position="1949"/>
        <end position="1973"/>
    </location>
</feature>
<evidence type="ECO:0000256" key="1">
    <source>
        <dbReference type="ARBA" id="ARBA00004240"/>
    </source>
</evidence>
<feature type="compositionally biased region" description="Basic and acidic residues" evidence="7">
    <location>
        <begin position="1053"/>
        <end position="1073"/>
    </location>
</feature>
<evidence type="ECO:0000256" key="6">
    <source>
        <dbReference type="RuleBase" id="RU364101"/>
    </source>
</evidence>
<feature type="compositionally biased region" description="Polar residues" evidence="7">
    <location>
        <begin position="770"/>
        <end position="779"/>
    </location>
</feature>
<feature type="region of interest" description="Disordered" evidence="7">
    <location>
        <begin position="979"/>
        <end position="1086"/>
    </location>
</feature>
<feature type="region of interest" description="Disordered" evidence="7">
    <location>
        <begin position="589"/>
        <end position="719"/>
    </location>
</feature>
<feature type="compositionally biased region" description="Pro residues" evidence="7">
    <location>
        <begin position="1819"/>
        <end position="1831"/>
    </location>
</feature>
<feature type="domain" description="Sec16 Sec23-binding" evidence="8">
    <location>
        <begin position="1400"/>
        <end position="1634"/>
    </location>
</feature>
<dbReference type="GO" id="GO:0070973">
    <property type="term" value="P:protein localization to endoplasmic reticulum exit site"/>
    <property type="evidence" value="ECO:0007669"/>
    <property type="project" value="TreeGrafter"/>
</dbReference>
<sequence length="2126" mass="236664">MSDPYWVKTGGLGAPYYSMAPPAHQQTHQMSQQQVPPQQQLHNQQLPPQQPQHHQQYQNMSWNSNTPKASVDSWGSWHNQPQAPPSTNNAAQNYTSYDYSHQPVHPTQSQANDTWNWGVEDTSPAPVQQQPSLNNNLDQSFQNDTSWNWSVDQTTSPQNAANYYQMGYGGQHGYVDQNQTSENHLPVNENLRYSDGNIEQTIQHDLSNVGQFTKLEEEFKTEPPVGISERYEDQLEPAMSETSKNSMTPQWSIESQVSQDSDDISSSLGHTGGISPTSTSQAKSEDSAQRGFGSASDAQNLWEDTEDDEDAIEKNSLLDHMQDSNTAQVDSHSNLNLDETISALENLNVTLETSQTSNAPARESSLPPYSNVLGSTSDSSLGSSLPGSQFSNMSPIGGPLSTHPTGPPAGMPPSSGGPPSGIPPSSGGPPSGIPPSSMAPPTLVASVGGNPYSVNRSGLNHKSANKLFPNATMSRQLFAPPLQSGNVIENNKSNSETLANSNLMDNQLGPVENRSQEPPAGQETGGSTIPSSQTPPLWQAQENHDIAPRFGLDRNQYLETGQLTSQTSEEENAPPPGLHRLVTGQLTEQDSQLEVSTPPPGLDRMVPGQVTEREGLRMVPGRMEDDDDDDDDDDIDSNLRGSSRNASRVPSRDQNTEHAPNLRRMIPGQTDSQEEDEELPNISIGPGDLPPGLHRMVPGESSSPESLANPTGAAQNSQIISAFQPIEPCEQRVVTGVSMESMPLPVSAPAQQAIKLEPVSSSPEHVHSSRNPGSAQPPSERSETIGSDGVDDKTADNTTKKSDRRARDDVDSEGRDRDRDRERDDRDPRGRDYYRRDREDERERSLSPSDSGSNRYRDDRDRDRERDRDRRYDSPEGPSRYRADRDRTTREKDVEYDSERRYRSSKRDGQVDKSRRGYNREEDEADSDEYGSERENRKWNRDRDVDRDLDRDRNRDADRDRDRDRDRFRERDRYREGYRDRDRDRERDRDRDRGDRSYGDDYYRRGERRVRDDPDKSRRSGGRRSDDFHGYDDEYYRDRRSSRPSSRSGSVHEYSHAYERDYRENRHDRSSDRHAKHSQHNYPGGYYYNPQEYYRYQMYYANLRKTDPEAYAAWYRKYYSQYAASQPGTYEDRGSLHSGRSSANEELNNQRFDRHRSPNRSQTYHLKSPQTSSSNRYQSTDNPSPFSRESGRGVGHGESSLDETNSSIQRLTPFKFSTAHIKGILTRRGQLLKVLPHYPLDGQSASIEVHSLQSLIPQDASLQELLALPGPLVRGVTHKKTIILYLRSKMEATRTDPSVYDRQSVILLYELLILLLKQNGMIVGTDIAELLLRNGESSDADDSWSASGGPDPRAQSTPSPAPSGGSRTSSASATPAAQFMNVSISQQSKLSESEITNKFREFLLYGNTKEALEWAMKHGLWGHALFLSSKLDQRMYHSVMTRFANGLALTDPIQTLYQLLSGWQPAAVTCVADDKWGDWRPHLAMILSNTSSRPEIDHKAIMTLGDTLSTRGCLHAAHFCYLMAQHPFGTFSQRSSKYVLLGSSHLRPFTEFASTEAIMITSIYEYARSLADPSFHVPNLQPYKYLMATRLVEANMLPEAVHYCEVMSRLVVQNPHQYDSGFIHDIAELGERLKFHDPYYSTGGDLSAQGNPDWLLQISSISNEGNVEVSHSNIANYNESFTSASSGMIQSDSVHDQTLTSSHSMGNFSYNQEPAHEQMSTEQQQEQYSLDQMQQSIPQTEQIQQQQMSYYYAEQHTWSAQGGEQPQAVDPSSYSADGYGPVETDQSGWWSGQQEEMPSVNTESHAPVMSSQNNLEPMQQPPIQPVKPTPSVPALQPSSPKSTPASTAAVAAKTANRQPANPSSTQSNSSWFGGLWNKLALRPKNQMKLPDDKNPSIVWDDQKKRWMNTDADGEDESANVAPPPKMSEMPGRFSSPGPVSSIPGSTPVANGSANVPFNSPVSSIIPSSAQNEGDSVASKPPAGSNMFKLPRGRSLRASYVDVMNPGGVKAPVPSSMPPPNVFPSSGSQPSSLNYFVPAAVEGIENAPTDFLTPAPTGSAESAPEQQPLSRWSSTSSLSREVQSYTSRRPPSRNQVQTGPAGPQMFNPAQFSQPTLTSHSARKRYAN</sequence>
<evidence type="ECO:0000256" key="3">
    <source>
        <dbReference type="ARBA" id="ARBA00022448"/>
    </source>
</evidence>
<dbReference type="CTD" id="32209"/>
<feature type="region of interest" description="Disordered" evidence="7">
    <location>
        <begin position="1692"/>
        <end position="1741"/>
    </location>
</feature>
<dbReference type="Pfam" id="PF12932">
    <property type="entry name" value="Sec16"/>
    <property type="match status" value="1"/>
</dbReference>
<dbReference type="KEGG" id="foc:113215394"/>
<evidence type="ECO:0000256" key="4">
    <source>
        <dbReference type="ARBA" id="ARBA00022824"/>
    </source>
</evidence>
<feature type="compositionally biased region" description="Basic and acidic residues" evidence="7">
    <location>
        <begin position="1889"/>
        <end position="1904"/>
    </location>
</feature>
<keyword evidence="4 6" id="KW-0256">Endoplasmic reticulum</keyword>
<dbReference type="PANTHER" id="PTHR13402">
    <property type="entry name" value="RGPR-RELATED"/>
    <property type="match status" value="1"/>
</dbReference>
<feature type="compositionally biased region" description="Polar residues" evidence="7">
    <location>
        <begin position="639"/>
        <end position="648"/>
    </location>
</feature>
<feature type="region of interest" description="Disordered" evidence="7">
    <location>
        <begin position="1759"/>
        <end position="1990"/>
    </location>
</feature>
<feature type="compositionally biased region" description="Polar residues" evidence="7">
    <location>
        <begin position="240"/>
        <end position="251"/>
    </location>
</feature>
<keyword evidence="6" id="KW-0472">Membrane</keyword>
<dbReference type="GO" id="GO:0012507">
    <property type="term" value="C:ER to Golgi transport vesicle membrane"/>
    <property type="evidence" value="ECO:0007669"/>
    <property type="project" value="TreeGrafter"/>
</dbReference>
<dbReference type="Gene3D" id="1.25.40.1030">
    <property type="match status" value="1"/>
</dbReference>
<evidence type="ECO:0000313" key="11">
    <source>
        <dbReference type="RefSeq" id="XP_052130597.1"/>
    </source>
</evidence>
<feature type="compositionally biased region" description="Low complexity" evidence="7">
    <location>
        <begin position="1934"/>
        <end position="1948"/>
    </location>
</feature>
<dbReference type="InterPro" id="IPR024340">
    <property type="entry name" value="Sec16_CCD"/>
</dbReference>
<feature type="region of interest" description="Disordered" evidence="7">
    <location>
        <begin position="237"/>
        <end position="309"/>
    </location>
</feature>
<dbReference type="InterPro" id="IPR024298">
    <property type="entry name" value="Sec16_Sec23-bd"/>
</dbReference>
<feature type="compositionally biased region" description="Basic and acidic residues" evidence="7">
    <location>
        <begin position="979"/>
        <end position="1041"/>
    </location>
</feature>
<feature type="region of interest" description="Disordered" evidence="7">
    <location>
        <begin position="1129"/>
        <end position="1206"/>
    </location>
</feature>
<dbReference type="GO" id="GO:0007030">
    <property type="term" value="P:Golgi organization"/>
    <property type="evidence" value="ECO:0007669"/>
    <property type="project" value="TreeGrafter"/>
</dbReference>
<evidence type="ECO:0000259" key="9">
    <source>
        <dbReference type="Pfam" id="PF12932"/>
    </source>
</evidence>
<feature type="region of interest" description="Disordered" evidence="7">
    <location>
        <begin position="1339"/>
        <end position="1372"/>
    </location>
</feature>
<organism evidence="10 11">
    <name type="scientific">Frankliniella occidentalis</name>
    <name type="common">Western flower thrips</name>
    <name type="synonym">Euthrips occidentalis</name>
    <dbReference type="NCBI Taxonomy" id="133901"/>
    <lineage>
        <taxon>Eukaryota</taxon>
        <taxon>Metazoa</taxon>
        <taxon>Ecdysozoa</taxon>
        <taxon>Arthropoda</taxon>
        <taxon>Hexapoda</taxon>
        <taxon>Insecta</taxon>
        <taxon>Pterygota</taxon>
        <taxon>Neoptera</taxon>
        <taxon>Paraneoptera</taxon>
        <taxon>Thysanoptera</taxon>
        <taxon>Terebrantia</taxon>
        <taxon>Thripoidea</taxon>
        <taxon>Thripidae</taxon>
        <taxon>Frankliniella</taxon>
    </lineage>
</organism>